<sequence length="165" mass="19028">MWLLSLSLSCAHLLFLPLFSLLFTPCLLVCLPFFSQFTNVIISFIRALLTTRCLSLWLYCLWLFVHISVIINYLTLSFSICFLSLHTLSDSYFCFVQCASQLSAPFTHTHTRLLLPLNCVPQLLGTNIRFACLCVILFNHYSVIVSLCYSKPMIDLPVFFRFIFC</sequence>
<feature type="transmembrane region" description="Helical" evidence="1">
    <location>
        <begin position="56"/>
        <end position="85"/>
    </location>
</feature>
<name>A0A182S2Y4_ANOFN</name>
<protein>
    <submittedName>
        <fullName evidence="2">Uncharacterized protein</fullName>
    </submittedName>
</protein>
<evidence type="ECO:0000256" key="1">
    <source>
        <dbReference type="SAM" id="Phobius"/>
    </source>
</evidence>
<keyword evidence="1" id="KW-1133">Transmembrane helix</keyword>
<keyword evidence="1" id="KW-0812">Transmembrane</keyword>
<dbReference type="EnsemblMetazoa" id="AFUN014800-RA">
    <property type="protein sequence ID" value="AFUN014800-PA"/>
    <property type="gene ID" value="AFUN014800"/>
</dbReference>
<organism evidence="2">
    <name type="scientific">Anopheles funestus</name>
    <name type="common">African malaria mosquito</name>
    <dbReference type="NCBI Taxonomy" id="62324"/>
    <lineage>
        <taxon>Eukaryota</taxon>
        <taxon>Metazoa</taxon>
        <taxon>Ecdysozoa</taxon>
        <taxon>Arthropoda</taxon>
        <taxon>Hexapoda</taxon>
        <taxon>Insecta</taxon>
        <taxon>Pterygota</taxon>
        <taxon>Neoptera</taxon>
        <taxon>Endopterygota</taxon>
        <taxon>Diptera</taxon>
        <taxon>Nematocera</taxon>
        <taxon>Culicoidea</taxon>
        <taxon>Culicidae</taxon>
        <taxon>Anophelinae</taxon>
        <taxon>Anopheles</taxon>
    </lineage>
</organism>
<dbReference type="VEuPathDB" id="VectorBase:AFUN014800"/>
<accession>A0A182S2Y4</accession>
<dbReference type="AlphaFoldDB" id="A0A182S2Y4"/>
<reference evidence="2" key="1">
    <citation type="submission" date="2020-05" db="UniProtKB">
        <authorList>
            <consortium name="EnsemblMetazoa"/>
        </authorList>
    </citation>
    <scope>IDENTIFICATION</scope>
    <source>
        <strain evidence="2">FUMOZ</strain>
    </source>
</reference>
<feature type="transmembrane region" description="Helical" evidence="1">
    <location>
        <begin position="12"/>
        <end position="35"/>
    </location>
</feature>
<feature type="transmembrane region" description="Helical" evidence="1">
    <location>
        <begin position="128"/>
        <end position="149"/>
    </location>
</feature>
<evidence type="ECO:0000313" key="2">
    <source>
        <dbReference type="EnsemblMetazoa" id="AFUN014800-PA"/>
    </source>
</evidence>
<keyword evidence="1" id="KW-0472">Membrane</keyword>
<proteinExistence type="predicted"/>